<dbReference type="EMBL" id="JACHNB010000001">
    <property type="protein sequence ID" value="MBB4743904.1"/>
    <property type="molecule type" value="Genomic_DNA"/>
</dbReference>
<name>A0A7W7H4Q4_9ACTN</name>
<proteinExistence type="predicted"/>
<organism evidence="1 2">
    <name type="scientific">Actinoplanes octamycinicus</name>
    <dbReference type="NCBI Taxonomy" id="135948"/>
    <lineage>
        <taxon>Bacteria</taxon>
        <taxon>Bacillati</taxon>
        <taxon>Actinomycetota</taxon>
        <taxon>Actinomycetes</taxon>
        <taxon>Micromonosporales</taxon>
        <taxon>Micromonosporaceae</taxon>
        <taxon>Actinoplanes</taxon>
    </lineage>
</organism>
<dbReference type="RefSeq" id="WP_185044140.1">
    <property type="nucleotide sequence ID" value="NZ_BAABFG010000005.1"/>
</dbReference>
<evidence type="ECO:0000313" key="1">
    <source>
        <dbReference type="EMBL" id="MBB4743904.1"/>
    </source>
</evidence>
<comment type="caution">
    <text evidence="1">The sequence shown here is derived from an EMBL/GenBank/DDBJ whole genome shotgun (WGS) entry which is preliminary data.</text>
</comment>
<dbReference type="Proteomes" id="UP000546162">
    <property type="component" value="Unassembled WGS sequence"/>
</dbReference>
<sequence length="63" mass="7177">MASLVCTVAWRVAIRFGLERRPGNPRGSTNLTDKRLIRVSMHTLQVYLHLTDLVDTQMDRPIG</sequence>
<keyword evidence="2" id="KW-1185">Reference proteome</keyword>
<gene>
    <name evidence="1" type="ORF">BJY16_007363</name>
</gene>
<dbReference type="AlphaFoldDB" id="A0A7W7H4Q4"/>
<evidence type="ECO:0000313" key="2">
    <source>
        <dbReference type="Proteomes" id="UP000546162"/>
    </source>
</evidence>
<reference evidence="1 2" key="1">
    <citation type="submission" date="2020-08" db="EMBL/GenBank/DDBJ databases">
        <title>Sequencing the genomes of 1000 actinobacteria strains.</title>
        <authorList>
            <person name="Klenk H.-P."/>
        </authorList>
    </citation>
    <scope>NUCLEOTIDE SEQUENCE [LARGE SCALE GENOMIC DNA]</scope>
    <source>
        <strain evidence="1 2">DSM 45809</strain>
    </source>
</reference>
<accession>A0A7W7H4Q4</accession>
<protein>
    <submittedName>
        <fullName evidence="1">Uncharacterized protein</fullName>
    </submittedName>
</protein>